<evidence type="ECO:0000256" key="10">
    <source>
        <dbReference type="SAM" id="MobiDB-lite"/>
    </source>
</evidence>
<dbReference type="Gene3D" id="3.20.20.80">
    <property type="entry name" value="Glycosidases"/>
    <property type="match status" value="1"/>
</dbReference>
<dbReference type="GO" id="GO:0005576">
    <property type="term" value="C:extracellular region"/>
    <property type="evidence" value="ECO:0007669"/>
    <property type="project" value="TreeGrafter"/>
</dbReference>
<organism evidence="13 14">
    <name type="scientific">Lipomyces tetrasporus</name>
    <dbReference type="NCBI Taxonomy" id="54092"/>
    <lineage>
        <taxon>Eukaryota</taxon>
        <taxon>Fungi</taxon>
        <taxon>Dikarya</taxon>
        <taxon>Ascomycota</taxon>
        <taxon>Saccharomycotina</taxon>
        <taxon>Lipomycetes</taxon>
        <taxon>Lipomycetales</taxon>
        <taxon>Lipomycetaceae</taxon>
        <taxon>Lipomyces</taxon>
    </lineage>
</organism>
<dbReference type="GO" id="GO:0006032">
    <property type="term" value="P:chitin catabolic process"/>
    <property type="evidence" value="ECO:0007669"/>
    <property type="project" value="UniProtKB-KW"/>
</dbReference>
<evidence type="ECO:0000313" key="13">
    <source>
        <dbReference type="EMBL" id="KAJ8100580.1"/>
    </source>
</evidence>
<dbReference type="PROSITE" id="PS51910">
    <property type="entry name" value="GH18_2"/>
    <property type="match status" value="1"/>
</dbReference>
<evidence type="ECO:0000256" key="9">
    <source>
        <dbReference type="RuleBase" id="RU000489"/>
    </source>
</evidence>
<evidence type="ECO:0000256" key="4">
    <source>
        <dbReference type="ARBA" id="ARBA00022801"/>
    </source>
</evidence>
<dbReference type="EC" id="3.2.1.14" evidence="2"/>
<evidence type="ECO:0000256" key="5">
    <source>
        <dbReference type="ARBA" id="ARBA00023024"/>
    </source>
</evidence>
<dbReference type="CDD" id="cd02877">
    <property type="entry name" value="GH18_hevamine_XipI_class_III"/>
    <property type="match status" value="1"/>
</dbReference>
<feature type="signal peptide" evidence="11">
    <location>
        <begin position="1"/>
        <end position="27"/>
    </location>
</feature>
<dbReference type="PANTHER" id="PTHR45708">
    <property type="entry name" value="ENDOCHITINASE"/>
    <property type="match status" value="1"/>
</dbReference>
<dbReference type="InterPro" id="IPR001223">
    <property type="entry name" value="Glyco_hydro18_cat"/>
</dbReference>
<dbReference type="RefSeq" id="XP_056044030.1">
    <property type="nucleotide sequence ID" value="XM_056185662.1"/>
</dbReference>
<evidence type="ECO:0000256" key="6">
    <source>
        <dbReference type="ARBA" id="ARBA00023277"/>
    </source>
</evidence>
<gene>
    <name evidence="13" type="ORF">POJ06DRAFT_222821</name>
</gene>
<accession>A0AAD7QSF4</accession>
<evidence type="ECO:0000256" key="8">
    <source>
        <dbReference type="ARBA" id="ARBA00023326"/>
    </source>
</evidence>
<keyword evidence="11" id="KW-0732">Signal</keyword>
<evidence type="ECO:0000256" key="11">
    <source>
        <dbReference type="SAM" id="SignalP"/>
    </source>
</evidence>
<keyword evidence="8" id="KW-0624">Polysaccharide degradation</keyword>
<feature type="compositionally biased region" description="Basic residues" evidence="10">
    <location>
        <begin position="627"/>
        <end position="643"/>
    </location>
</feature>
<dbReference type="Pfam" id="PF00704">
    <property type="entry name" value="Glyco_hydro_18"/>
    <property type="match status" value="1"/>
</dbReference>
<feature type="region of interest" description="Disordered" evidence="10">
    <location>
        <begin position="375"/>
        <end position="435"/>
    </location>
</feature>
<feature type="domain" description="GH18" evidence="12">
    <location>
        <begin position="34"/>
        <end position="322"/>
    </location>
</feature>
<evidence type="ECO:0000256" key="7">
    <source>
        <dbReference type="ARBA" id="ARBA00023295"/>
    </source>
</evidence>
<dbReference type="GO" id="GO:0008843">
    <property type="term" value="F:endochitinase activity"/>
    <property type="evidence" value="ECO:0007669"/>
    <property type="project" value="UniProtKB-EC"/>
</dbReference>
<evidence type="ECO:0000313" key="14">
    <source>
        <dbReference type="Proteomes" id="UP001217417"/>
    </source>
</evidence>
<dbReference type="EMBL" id="JARPMG010000005">
    <property type="protein sequence ID" value="KAJ8100580.1"/>
    <property type="molecule type" value="Genomic_DNA"/>
</dbReference>
<keyword evidence="6" id="KW-0119">Carbohydrate metabolism</keyword>
<keyword evidence="14" id="KW-1185">Reference proteome</keyword>
<proteinExistence type="predicted"/>
<comment type="caution">
    <text evidence="13">The sequence shown here is derived from an EMBL/GenBank/DDBJ whole genome shotgun (WGS) entry which is preliminary data.</text>
</comment>
<dbReference type="Proteomes" id="UP001217417">
    <property type="component" value="Unassembled WGS sequence"/>
</dbReference>
<dbReference type="GO" id="GO:0008061">
    <property type="term" value="F:chitin binding"/>
    <property type="evidence" value="ECO:0007669"/>
    <property type="project" value="UniProtKB-KW"/>
</dbReference>
<evidence type="ECO:0000259" key="12">
    <source>
        <dbReference type="PROSITE" id="PS51910"/>
    </source>
</evidence>
<reference evidence="13" key="1">
    <citation type="submission" date="2023-03" db="EMBL/GenBank/DDBJ databases">
        <title>Near-Complete genome sequence of Lipomyces tetrasporous NRRL Y-64009, an oleaginous yeast capable of growing on lignocellulosic hydrolysates.</title>
        <authorList>
            <consortium name="Lawrence Berkeley National Laboratory"/>
            <person name="Jagtap S.S."/>
            <person name="Liu J.-J."/>
            <person name="Walukiewicz H.E."/>
            <person name="Pangilinan J."/>
            <person name="Lipzen A."/>
            <person name="Ahrendt S."/>
            <person name="Koriabine M."/>
            <person name="Cobaugh K."/>
            <person name="Salamov A."/>
            <person name="Yoshinaga Y."/>
            <person name="Ng V."/>
            <person name="Daum C."/>
            <person name="Grigoriev I.V."/>
            <person name="Slininger P.J."/>
            <person name="Dien B.S."/>
            <person name="Jin Y.-S."/>
            <person name="Rao C.V."/>
        </authorList>
    </citation>
    <scope>NUCLEOTIDE SEQUENCE</scope>
    <source>
        <strain evidence="13">NRRL Y-64009</strain>
    </source>
</reference>
<dbReference type="GO" id="GO:0000272">
    <property type="term" value="P:polysaccharide catabolic process"/>
    <property type="evidence" value="ECO:0007669"/>
    <property type="project" value="UniProtKB-KW"/>
</dbReference>
<evidence type="ECO:0000256" key="3">
    <source>
        <dbReference type="ARBA" id="ARBA00022669"/>
    </source>
</evidence>
<keyword evidence="7 9" id="KW-0326">Glycosidase</keyword>
<dbReference type="InterPro" id="IPR017853">
    <property type="entry name" value="GH"/>
</dbReference>
<feature type="compositionally biased region" description="Low complexity" evidence="10">
    <location>
        <begin position="382"/>
        <end position="434"/>
    </location>
</feature>
<comment type="catalytic activity">
    <reaction evidence="1">
        <text>Random endo-hydrolysis of N-acetyl-beta-D-glucosaminide (1-&gt;4)-beta-linkages in chitin and chitodextrins.</text>
        <dbReference type="EC" id="3.2.1.14"/>
    </reaction>
</comment>
<sequence>MRQWSSFSTLLILLVSQCFYAARPVDAYSDSSSDNVVVYWGQASAGSQEPLSDYCQSDSVDIVVLSFLMTFYAADGLPEVNFANACSDTFSGTTLLKCDQIAADIQTCQAKGKKVLLSLGGAAGSYGFSSDSEGSSFATTLWDMFGGGTSDYRPFGSAVVDGFDLDIENANSIGYAAFVEQMRNLYSGGDYYISGAPQCPFPDASIGDALDNAWFDFVFIQFYNNYCGVNNPSQFNYDSDWQAWVSSTAVNKNVKLYVGVPGSSSAAGSGYTTPSGLLDIMNSISDKSSLGGVMIWDASQAFTNTIDSSLFIDGIKTMLGQVGSSPSSSSHPAASSVSSSVVATTSSEAAVTFESLSISQVAQNLYVDSAATSSEAMPDLPTSSIAEPTSSSTSTVELPSSSVVEVSTSSLAPSTSSVSDLPSSSDDPVSSSTSEAPLSFTTTVTQSNRYTATEIQYVTVTVYPGDITSTYTSVSTMQPTSASASSSLVASAVESAAGQASVVVDASNPSSSSAETSNTADCSTLTGVELANCENAYFATLSASSTCTDGAIGCVEGFFAKCDGSSWVTFSCPLGTVCTALPNGDTAYAIVTCDTEDDISRIFGTSSSKKIRRRNVSESEELERRSMVRRPHRHHAHHRRSTF</sequence>
<dbReference type="PANTHER" id="PTHR45708:SF49">
    <property type="entry name" value="ENDOCHITINASE"/>
    <property type="match status" value="1"/>
</dbReference>
<dbReference type="InterPro" id="IPR001579">
    <property type="entry name" value="Glyco_hydro_18_chit_AS"/>
</dbReference>
<dbReference type="InterPro" id="IPR050542">
    <property type="entry name" value="Glycosyl_Hydrlase18_Chitinase"/>
</dbReference>
<keyword evidence="4 9" id="KW-0378">Hydrolase</keyword>
<dbReference type="GeneID" id="80880828"/>
<evidence type="ECO:0000256" key="2">
    <source>
        <dbReference type="ARBA" id="ARBA00012729"/>
    </source>
</evidence>
<dbReference type="SUPFAM" id="SSF51445">
    <property type="entry name" value="(Trans)glycosidases"/>
    <property type="match status" value="1"/>
</dbReference>
<name>A0AAD7QSF4_9ASCO</name>
<keyword evidence="5" id="KW-0146">Chitin degradation</keyword>
<protein>
    <recommendedName>
        <fullName evidence="2">chitinase</fullName>
        <ecNumber evidence="2">3.2.1.14</ecNumber>
    </recommendedName>
</protein>
<evidence type="ECO:0000256" key="1">
    <source>
        <dbReference type="ARBA" id="ARBA00000822"/>
    </source>
</evidence>
<dbReference type="PROSITE" id="PS01095">
    <property type="entry name" value="GH18_1"/>
    <property type="match status" value="1"/>
</dbReference>
<feature type="chain" id="PRO_5042171563" description="chitinase" evidence="11">
    <location>
        <begin position="28"/>
        <end position="643"/>
    </location>
</feature>
<feature type="region of interest" description="Disordered" evidence="10">
    <location>
        <begin position="613"/>
        <end position="643"/>
    </location>
</feature>
<dbReference type="InterPro" id="IPR045321">
    <property type="entry name" value="Cts1-like"/>
</dbReference>
<dbReference type="AlphaFoldDB" id="A0AAD7QSF4"/>
<keyword evidence="3" id="KW-0147">Chitin-binding</keyword>